<dbReference type="AlphaFoldDB" id="A0A426YZ98"/>
<evidence type="ECO:0000313" key="1">
    <source>
        <dbReference type="EMBL" id="RRT56971.1"/>
    </source>
</evidence>
<dbReference type="EMBL" id="AMZH03009384">
    <property type="protein sequence ID" value="RRT56971.1"/>
    <property type="molecule type" value="Genomic_DNA"/>
</dbReference>
<accession>A0A426YZ98</accession>
<dbReference type="Proteomes" id="UP000287651">
    <property type="component" value="Unassembled WGS sequence"/>
</dbReference>
<reference evidence="1 2" key="1">
    <citation type="journal article" date="2014" name="Agronomy (Basel)">
        <title>A Draft Genome Sequence for Ensete ventricosum, the Drought-Tolerant Tree Against Hunger.</title>
        <authorList>
            <person name="Harrison J."/>
            <person name="Moore K.A."/>
            <person name="Paszkiewicz K."/>
            <person name="Jones T."/>
            <person name="Grant M."/>
            <person name="Ambacheew D."/>
            <person name="Muzemil S."/>
            <person name="Studholme D.J."/>
        </authorList>
    </citation>
    <scope>NUCLEOTIDE SEQUENCE [LARGE SCALE GENOMIC DNA]</scope>
</reference>
<protein>
    <submittedName>
        <fullName evidence="1">Uncharacterized protein</fullName>
    </submittedName>
</protein>
<comment type="caution">
    <text evidence="1">The sequence shown here is derived from an EMBL/GenBank/DDBJ whole genome shotgun (WGS) entry which is preliminary data.</text>
</comment>
<name>A0A426YZ98_ENSVE</name>
<evidence type="ECO:0000313" key="2">
    <source>
        <dbReference type="Proteomes" id="UP000287651"/>
    </source>
</evidence>
<gene>
    <name evidence="1" type="ORF">B296_00035077</name>
</gene>
<proteinExistence type="predicted"/>
<sequence>MRIGVHKSNHLREPIARDLSWCHELSRHVCRVGPFDGDPFPWRGASLTWKDECVVGVPALVAPSVLCCLYVSQERRKLRAAS</sequence>
<organism evidence="1 2">
    <name type="scientific">Ensete ventricosum</name>
    <name type="common">Abyssinian banana</name>
    <name type="synonym">Musa ensete</name>
    <dbReference type="NCBI Taxonomy" id="4639"/>
    <lineage>
        <taxon>Eukaryota</taxon>
        <taxon>Viridiplantae</taxon>
        <taxon>Streptophyta</taxon>
        <taxon>Embryophyta</taxon>
        <taxon>Tracheophyta</taxon>
        <taxon>Spermatophyta</taxon>
        <taxon>Magnoliopsida</taxon>
        <taxon>Liliopsida</taxon>
        <taxon>Zingiberales</taxon>
        <taxon>Musaceae</taxon>
        <taxon>Ensete</taxon>
    </lineage>
</organism>